<accession>A0A4U7MYF1</accession>
<dbReference type="InterPro" id="IPR025110">
    <property type="entry name" value="AMP-bd_C"/>
</dbReference>
<evidence type="ECO:0000313" key="7">
    <source>
        <dbReference type="Proteomes" id="UP000306575"/>
    </source>
</evidence>
<dbReference type="OrthoDB" id="9803968at2"/>
<dbReference type="InterPro" id="IPR000873">
    <property type="entry name" value="AMP-dep_synth/lig_dom"/>
</dbReference>
<dbReference type="Gene3D" id="3.40.50.12780">
    <property type="entry name" value="N-terminal domain of ligase-like"/>
    <property type="match status" value="1"/>
</dbReference>
<keyword evidence="2 6" id="KW-0436">Ligase</keyword>
<dbReference type="Pfam" id="PF00501">
    <property type="entry name" value="AMP-binding"/>
    <property type="match status" value="1"/>
</dbReference>
<reference evidence="6 7" key="1">
    <citation type="submission" date="2019-04" db="EMBL/GenBank/DDBJ databases">
        <title>Genome sequence of Pelagicola litoralis CL-ES2.</title>
        <authorList>
            <person name="Cao J."/>
        </authorList>
    </citation>
    <scope>NUCLEOTIDE SEQUENCE [LARGE SCALE GENOMIC DNA]</scope>
    <source>
        <strain evidence="6 7">CL-ES2</strain>
    </source>
</reference>
<comment type="caution">
    <text evidence="6">The sequence shown here is derived from an EMBL/GenBank/DDBJ whole genome shotgun (WGS) entry which is preliminary data.</text>
</comment>
<evidence type="ECO:0000256" key="2">
    <source>
        <dbReference type="ARBA" id="ARBA00022598"/>
    </source>
</evidence>
<evidence type="ECO:0000256" key="1">
    <source>
        <dbReference type="ARBA" id="ARBA00006432"/>
    </source>
</evidence>
<dbReference type="PANTHER" id="PTHR43201:SF5">
    <property type="entry name" value="MEDIUM-CHAIN ACYL-COA LIGASE ACSF2, MITOCHONDRIAL"/>
    <property type="match status" value="1"/>
</dbReference>
<dbReference type="InterPro" id="IPR045851">
    <property type="entry name" value="AMP-bd_C_sf"/>
</dbReference>
<feature type="domain" description="AMP-dependent synthetase/ligase" evidence="4">
    <location>
        <begin position="9"/>
        <end position="362"/>
    </location>
</feature>
<dbReference type="RefSeq" id="WP_138016848.1">
    <property type="nucleotide sequence ID" value="NZ_SULI01000017.1"/>
</dbReference>
<dbReference type="Pfam" id="PF13193">
    <property type="entry name" value="AMP-binding_C"/>
    <property type="match status" value="1"/>
</dbReference>
<evidence type="ECO:0000259" key="5">
    <source>
        <dbReference type="Pfam" id="PF13193"/>
    </source>
</evidence>
<dbReference type="InterPro" id="IPR042099">
    <property type="entry name" value="ANL_N_sf"/>
</dbReference>
<dbReference type="SUPFAM" id="SSF56801">
    <property type="entry name" value="Acetyl-CoA synthetase-like"/>
    <property type="match status" value="1"/>
</dbReference>
<evidence type="ECO:0000259" key="4">
    <source>
        <dbReference type="Pfam" id="PF00501"/>
    </source>
</evidence>
<dbReference type="GO" id="GO:0006631">
    <property type="term" value="P:fatty acid metabolic process"/>
    <property type="evidence" value="ECO:0007669"/>
    <property type="project" value="TreeGrafter"/>
</dbReference>
<keyword evidence="3" id="KW-0472">Membrane</keyword>
<dbReference type="PANTHER" id="PTHR43201">
    <property type="entry name" value="ACYL-COA SYNTHETASE"/>
    <property type="match status" value="1"/>
</dbReference>
<sequence>MNRIHTLIETAAQMSPEKMCMEAPNGEKITWNQLWLAVKQAADDLVAQNVKAGDRVVIVSENCAEAVAYFFATSLLDAMAVMVNARLTPIELDRIISHADPSAVVFTTSISDAATEHAQARGADTIPGVSGDVAVLARSGSTPEPVYQEPAEQVALLLYTSGTTGAPKAAMLTHKNLLSAAKAAATLRGIVPTDVVYLALPLSHIFGLIALLSVCFARSSMRLEAGFSVQRLYDALQVDVTVLPAVPQMHAHLFHYARAHDMPQFAGGPLRFVSSGGAPLDPVWKREAEAFYGLPLQNGYGLTECAAGVCATLNELGDPDISVGRPMLDSVLQIDLDANGAHADQGIGEILVGGPQVMKGYFRDPTQTDRALTSEGFFRTGDLGRIDPEGRLHIVGRTKELIIRSGFNVYPVEIEATLTEHPDVIVAGVVGRATDGNEEVLAFVKIDRDSSLDEATLKAFVQERLAPYKRPTRIILAHDLPAAPTGKILKAKLIETFMDQLEEHG</sequence>
<comment type="similarity">
    <text evidence="1">Belongs to the ATP-dependent AMP-binding enzyme family.</text>
</comment>
<dbReference type="AlphaFoldDB" id="A0A4U7MYF1"/>
<dbReference type="Gene3D" id="3.30.300.30">
    <property type="match status" value="1"/>
</dbReference>
<dbReference type="GO" id="GO:0031956">
    <property type="term" value="F:medium-chain fatty acid-CoA ligase activity"/>
    <property type="evidence" value="ECO:0007669"/>
    <property type="project" value="TreeGrafter"/>
</dbReference>
<gene>
    <name evidence="6" type="ORF">FAP39_13090</name>
</gene>
<organism evidence="6 7">
    <name type="scientific">Shimia litoralis</name>
    <dbReference type="NCBI Taxonomy" id="420403"/>
    <lineage>
        <taxon>Bacteria</taxon>
        <taxon>Pseudomonadati</taxon>
        <taxon>Pseudomonadota</taxon>
        <taxon>Alphaproteobacteria</taxon>
        <taxon>Rhodobacterales</taxon>
        <taxon>Roseobacteraceae</taxon>
    </lineage>
</organism>
<evidence type="ECO:0000256" key="3">
    <source>
        <dbReference type="SAM" id="Phobius"/>
    </source>
</evidence>
<keyword evidence="3" id="KW-1133">Transmembrane helix</keyword>
<feature type="transmembrane region" description="Helical" evidence="3">
    <location>
        <begin position="195"/>
        <end position="217"/>
    </location>
</feature>
<evidence type="ECO:0000313" key="6">
    <source>
        <dbReference type="EMBL" id="TKZ18118.1"/>
    </source>
</evidence>
<dbReference type="Proteomes" id="UP000306575">
    <property type="component" value="Unassembled WGS sequence"/>
</dbReference>
<proteinExistence type="inferred from homology"/>
<keyword evidence="3" id="KW-0812">Transmembrane</keyword>
<feature type="domain" description="AMP-binding enzyme C-terminal" evidence="5">
    <location>
        <begin position="413"/>
        <end position="487"/>
    </location>
</feature>
<dbReference type="PROSITE" id="PS00455">
    <property type="entry name" value="AMP_BINDING"/>
    <property type="match status" value="1"/>
</dbReference>
<name>A0A4U7MYF1_9RHOB</name>
<keyword evidence="7" id="KW-1185">Reference proteome</keyword>
<protein>
    <submittedName>
        <fullName evidence="6">Acyl--CoA ligase</fullName>
    </submittedName>
</protein>
<dbReference type="EMBL" id="SULI01000017">
    <property type="protein sequence ID" value="TKZ18118.1"/>
    <property type="molecule type" value="Genomic_DNA"/>
</dbReference>
<dbReference type="InterPro" id="IPR020845">
    <property type="entry name" value="AMP-binding_CS"/>
</dbReference>